<dbReference type="AlphaFoldDB" id="A0AAV8XFM6"/>
<keyword evidence="2" id="KW-1185">Reference proteome</keyword>
<evidence type="ECO:0000313" key="1">
    <source>
        <dbReference type="EMBL" id="KAJ8936828.1"/>
    </source>
</evidence>
<accession>A0AAV8XFM6</accession>
<dbReference type="Proteomes" id="UP001162162">
    <property type="component" value="Unassembled WGS sequence"/>
</dbReference>
<evidence type="ECO:0000313" key="2">
    <source>
        <dbReference type="Proteomes" id="UP001162162"/>
    </source>
</evidence>
<comment type="caution">
    <text evidence="1">The sequence shown here is derived from an EMBL/GenBank/DDBJ whole genome shotgun (WGS) entry which is preliminary data.</text>
</comment>
<name>A0AAV8XFM6_9CUCU</name>
<dbReference type="EMBL" id="JAPWTK010000708">
    <property type="protein sequence ID" value="KAJ8936828.1"/>
    <property type="molecule type" value="Genomic_DNA"/>
</dbReference>
<gene>
    <name evidence="1" type="ORF">NQ318_015296</name>
</gene>
<protein>
    <submittedName>
        <fullName evidence="1">Uncharacterized protein</fullName>
    </submittedName>
</protein>
<sequence>MSEKVHSSVGQRIIIKFLTRENVKPAELLRRLQAQFGNETLSWPRVKFCKKNLTKGITASKMDWRGVLLVDFLHERRTINAAYYCNLLSQARLYLIHPRTTPRSLSIWTTKKAVNATCDAWMRNNPGKTLVIYNIPSIIATALPIALTPSNIQAGFRCTGIFPYKRNIFTALDYSPSVTDRPAPLADGTDENRNI</sequence>
<organism evidence="1 2">
    <name type="scientific">Aromia moschata</name>
    <dbReference type="NCBI Taxonomy" id="1265417"/>
    <lineage>
        <taxon>Eukaryota</taxon>
        <taxon>Metazoa</taxon>
        <taxon>Ecdysozoa</taxon>
        <taxon>Arthropoda</taxon>
        <taxon>Hexapoda</taxon>
        <taxon>Insecta</taxon>
        <taxon>Pterygota</taxon>
        <taxon>Neoptera</taxon>
        <taxon>Endopterygota</taxon>
        <taxon>Coleoptera</taxon>
        <taxon>Polyphaga</taxon>
        <taxon>Cucujiformia</taxon>
        <taxon>Chrysomeloidea</taxon>
        <taxon>Cerambycidae</taxon>
        <taxon>Cerambycinae</taxon>
        <taxon>Callichromatini</taxon>
        <taxon>Aromia</taxon>
    </lineage>
</organism>
<proteinExistence type="predicted"/>
<reference evidence="1" key="1">
    <citation type="journal article" date="2023" name="Insect Mol. Biol.">
        <title>Genome sequencing provides insights into the evolution of gene families encoding plant cell wall-degrading enzymes in longhorned beetles.</title>
        <authorList>
            <person name="Shin N.R."/>
            <person name="Okamura Y."/>
            <person name="Kirsch R."/>
            <person name="Pauchet Y."/>
        </authorList>
    </citation>
    <scope>NUCLEOTIDE SEQUENCE</scope>
    <source>
        <strain evidence="1">AMC_N1</strain>
    </source>
</reference>